<feature type="domain" description="AAA+ ATPase" evidence="11">
    <location>
        <begin position="155"/>
        <end position="336"/>
    </location>
</feature>
<dbReference type="GO" id="GO:0046933">
    <property type="term" value="F:proton-transporting ATP synthase activity, rotational mechanism"/>
    <property type="evidence" value="ECO:0007669"/>
    <property type="project" value="TreeGrafter"/>
</dbReference>
<sequence length="434" mass="47043">MDLSKIFRAVDECDTKPLQGEVSRVVGLTVEACGPSAKIGDLCIIRSKNHEIECEVVGFNEDKILLMPLGELTYVAPGDKVVTSGKSMSVSVGPGLIGRVIDGLGRPIDGKGPLKNIDTKYDMEKSPPAPMQRSRIKEPIQTGVKAIDGVLTLGKGQRMGIFAGSGVGKSTLLGMIAQNTSASVNVIGLIGERGREVREFIEKDLGEEGLKNSVVIVATSDQPALLRLKGALTTTAVAEYFRDCGNDVMLMMDSLTRFATAKREVGLATGEPPATRGYPPSVFAILPKLLERSGTSEKGTITGLYTVLVDGDDMDEPVSDTVRGVLDGHIILSRKLAMQNHYPAIDILQSISRVMVDIVDEKHQQAAHKLNSALAAYEEARDLIEIGAYQEGSNPKVDWALKLINELNDFLQQQIHEKSDFDKTVKKLKKFLKE</sequence>
<dbReference type="InterPro" id="IPR003593">
    <property type="entry name" value="AAA+_ATPase"/>
</dbReference>
<dbReference type="EMBL" id="NIQC01000006">
    <property type="protein sequence ID" value="OWZ84311.1"/>
    <property type="molecule type" value="Genomic_DNA"/>
</dbReference>
<dbReference type="GO" id="GO:0030257">
    <property type="term" value="C:type III protein secretion system complex"/>
    <property type="evidence" value="ECO:0007669"/>
    <property type="project" value="InterPro"/>
</dbReference>
<dbReference type="InterPro" id="IPR022425">
    <property type="entry name" value="FliI_clade2"/>
</dbReference>
<evidence type="ECO:0000256" key="3">
    <source>
        <dbReference type="ARBA" id="ARBA00022490"/>
    </source>
</evidence>
<dbReference type="PROSITE" id="PS00152">
    <property type="entry name" value="ATPASE_ALPHA_BETA"/>
    <property type="match status" value="1"/>
</dbReference>
<evidence type="ECO:0000256" key="7">
    <source>
        <dbReference type="ARBA" id="ARBA00022967"/>
    </source>
</evidence>
<keyword evidence="8" id="KW-0406">Ion transport</keyword>
<evidence type="ECO:0000256" key="5">
    <source>
        <dbReference type="ARBA" id="ARBA00022840"/>
    </source>
</evidence>
<dbReference type="GO" id="GO:0005524">
    <property type="term" value="F:ATP binding"/>
    <property type="evidence" value="ECO:0007669"/>
    <property type="project" value="UniProtKB-KW"/>
</dbReference>
<evidence type="ECO:0000256" key="1">
    <source>
        <dbReference type="ARBA" id="ARBA00004496"/>
    </source>
</evidence>
<keyword evidence="3" id="KW-0963">Cytoplasm</keyword>
<dbReference type="GO" id="GO:0008564">
    <property type="term" value="F:protein-exporting ATPase activity"/>
    <property type="evidence" value="ECO:0007669"/>
    <property type="project" value="UniProtKB-EC"/>
</dbReference>
<keyword evidence="12" id="KW-0966">Cell projection</keyword>
<dbReference type="InterPro" id="IPR050053">
    <property type="entry name" value="ATPase_alpha/beta_chains"/>
</dbReference>
<keyword evidence="7" id="KW-1278">Translocase</keyword>
<keyword evidence="4" id="KW-0547">Nucleotide-binding</keyword>
<keyword evidence="2" id="KW-0813">Transport</keyword>
<dbReference type="GO" id="GO:0005737">
    <property type="term" value="C:cytoplasm"/>
    <property type="evidence" value="ECO:0007669"/>
    <property type="project" value="UniProtKB-SubCell"/>
</dbReference>
<accession>A0A226BZG3</accession>
<dbReference type="CDD" id="cd18117">
    <property type="entry name" value="ATP-synt_flagellum-secretory_path_III_N"/>
    <property type="match status" value="1"/>
</dbReference>
<dbReference type="SUPFAM" id="SSF52540">
    <property type="entry name" value="P-loop containing nucleoside triphosphate hydrolases"/>
    <property type="match status" value="1"/>
</dbReference>
<dbReference type="CDD" id="cd01136">
    <property type="entry name" value="ATPase_flagellum-secretory_path_III"/>
    <property type="match status" value="1"/>
</dbReference>
<feature type="region of interest" description="Disordered" evidence="10">
    <location>
        <begin position="115"/>
        <end position="134"/>
    </location>
</feature>
<dbReference type="InterPro" id="IPR027417">
    <property type="entry name" value="P-loop_NTPase"/>
</dbReference>
<dbReference type="SMART" id="SM00382">
    <property type="entry name" value="AAA"/>
    <property type="match status" value="1"/>
</dbReference>
<evidence type="ECO:0000256" key="8">
    <source>
        <dbReference type="ARBA" id="ARBA00023065"/>
    </source>
</evidence>
<evidence type="ECO:0000256" key="2">
    <source>
        <dbReference type="ARBA" id="ARBA00022448"/>
    </source>
</evidence>
<dbReference type="AlphaFoldDB" id="A0A226BZG3"/>
<dbReference type="GO" id="GO:0016887">
    <property type="term" value="F:ATP hydrolysis activity"/>
    <property type="evidence" value="ECO:0007669"/>
    <property type="project" value="InterPro"/>
</dbReference>
<comment type="subcellular location">
    <subcellularLocation>
        <location evidence="1">Cytoplasm</location>
    </subcellularLocation>
</comment>
<keyword evidence="6" id="KW-0653">Protein transport</keyword>
<dbReference type="Gene3D" id="3.40.50.12240">
    <property type="match status" value="1"/>
</dbReference>
<evidence type="ECO:0000256" key="6">
    <source>
        <dbReference type="ARBA" id="ARBA00022927"/>
    </source>
</evidence>
<evidence type="ECO:0000256" key="4">
    <source>
        <dbReference type="ARBA" id="ARBA00022741"/>
    </source>
</evidence>
<dbReference type="GO" id="GO:0071973">
    <property type="term" value="P:bacterial-type flagellum-dependent cell motility"/>
    <property type="evidence" value="ECO:0007669"/>
    <property type="project" value="InterPro"/>
</dbReference>
<dbReference type="InterPro" id="IPR004100">
    <property type="entry name" value="ATPase_F1/V1/A1_a/bsu_N"/>
</dbReference>
<dbReference type="PANTHER" id="PTHR15184:SF9">
    <property type="entry name" value="SPI-1 TYPE 3 SECRETION SYSTEM ATPASE"/>
    <property type="match status" value="1"/>
</dbReference>
<comment type="catalytic activity">
    <reaction evidence="9">
        <text>ATP + H2O + cellular proteinSide 1 = ADP + phosphate + cellular proteinSide 2.</text>
        <dbReference type="EC" id="7.4.2.8"/>
    </reaction>
</comment>
<dbReference type="OrthoDB" id="9802718at2"/>
<evidence type="ECO:0000259" key="11">
    <source>
        <dbReference type="SMART" id="SM00382"/>
    </source>
</evidence>
<organism evidence="12 13">
    <name type="scientific">Natranaerobius trueperi</name>
    <dbReference type="NCBI Taxonomy" id="759412"/>
    <lineage>
        <taxon>Bacteria</taxon>
        <taxon>Bacillati</taxon>
        <taxon>Bacillota</taxon>
        <taxon>Clostridia</taxon>
        <taxon>Natranaerobiales</taxon>
        <taxon>Natranaerobiaceae</taxon>
        <taxon>Natranaerobius</taxon>
    </lineage>
</organism>
<dbReference type="InterPro" id="IPR020003">
    <property type="entry name" value="ATPase_a/bsu_AS"/>
</dbReference>
<keyword evidence="12" id="KW-0969">Cilium</keyword>
<keyword evidence="12" id="KW-0282">Flagellum</keyword>
<dbReference type="InterPro" id="IPR040627">
    <property type="entry name" value="T3SS_ATPase_C"/>
</dbReference>
<dbReference type="InterPro" id="IPR005714">
    <property type="entry name" value="ATPase_T3SS_FliI/YscN"/>
</dbReference>
<dbReference type="PANTHER" id="PTHR15184">
    <property type="entry name" value="ATP SYNTHASE"/>
    <property type="match status" value="1"/>
</dbReference>
<evidence type="ECO:0000313" key="13">
    <source>
        <dbReference type="Proteomes" id="UP000214588"/>
    </source>
</evidence>
<gene>
    <name evidence="12" type="primary">fliI</name>
    <name evidence="12" type="ORF">CDO51_04000</name>
</gene>
<keyword evidence="5" id="KW-0067">ATP-binding</keyword>
<dbReference type="Pfam" id="PF00006">
    <property type="entry name" value="ATP-synt_ab"/>
    <property type="match status" value="1"/>
</dbReference>
<dbReference type="GO" id="GO:0030254">
    <property type="term" value="P:protein secretion by the type III secretion system"/>
    <property type="evidence" value="ECO:0007669"/>
    <property type="project" value="InterPro"/>
</dbReference>
<protein>
    <submittedName>
        <fullName evidence="12">Flagellar protein export ATPase FliI</fullName>
    </submittedName>
</protein>
<dbReference type="NCBIfam" id="TIGR01026">
    <property type="entry name" value="fliI_yscN"/>
    <property type="match status" value="1"/>
</dbReference>
<dbReference type="FunFam" id="3.40.50.12240:FF:000002">
    <property type="entry name" value="Flagellum-specific ATP synthase FliI"/>
    <property type="match status" value="1"/>
</dbReference>
<reference evidence="12 13" key="1">
    <citation type="submission" date="2017-06" db="EMBL/GenBank/DDBJ databases">
        <title>Draft Genome Sequence of Natranaerobius trueperi halophilic, alkalithermophilic bacteria from soda lakes.</title>
        <authorList>
            <person name="Zhao B."/>
        </authorList>
    </citation>
    <scope>NUCLEOTIDE SEQUENCE [LARGE SCALE GENOMIC DNA]</scope>
    <source>
        <strain evidence="12 13">DSM 18760</strain>
    </source>
</reference>
<dbReference type="Pfam" id="PF02874">
    <property type="entry name" value="ATP-synt_ab_N"/>
    <property type="match status" value="1"/>
</dbReference>
<evidence type="ECO:0000256" key="9">
    <source>
        <dbReference type="ARBA" id="ARBA00034006"/>
    </source>
</evidence>
<keyword evidence="13" id="KW-1185">Reference proteome</keyword>
<proteinExistence type="predicted"/>
<dbReference type="NCBIfam" id="TIGR03497">
    <property type="entry name" value="FliI_clade2"/>
    <property type="match status" value="1"/>
</dbReference>
<dbReference type="GO" id="GO:0044780">
    <property type="term" value="P:bacterial-type flagellum assembly"/>
    <property type="evidence" value="ECO:0007669"/>
    <property type="project" value="InterPro"/>
</dbReference>
<evidence type="ECO:0000256" key="10">
    <source>
        <dbReference type="SAM" id="MobiDB-lite"/>
    </source>
</evidence>
<dbReference type="Pfam" id="PF18269">
    <property type="entry name" value="T3SS_ATPase_C"/>
    <property type="match status" value="1"/>
</dbReference>
<name>A0A226BZG3_9FIRM</name>
<dbReference type="Proteomes" id="UP000214588">
    <property type="component" value="Unassembled WGS sequence"/>
</dbReference>
<comment type="caution">
    <text evidence="12">The sequence shown here is derived from an EMBL/GenBank/DDBJ whole genome shotgun (WGS) entry which is preliminary data.</text>
</comment>
<evidence type="ECO:0000313" key="12">
    <source>
        <dbReference type="EMBL" id="OWZ84311.1"/>
    </source>
</evidence>
<dbReference type="InterPro" id="IPR000194">
    <property type="entry name" value="ATPase_F1/V1/A1_a/bsu_nucl-bd"/>
</dbReference>